<protein>
    <submittedName>
        <fullName evidence="3">Chaperone of endosialidase</fullName>
    </submittedName>
</protein>
<dbReference type="Proteomes" id="UP000198748">
    <property type="component" value="Unassembled WGS sequence"/>
</dbReference>
<dbReference type="RefSeq" id="WP_090147407.1">
    <property type="nucleotide sequence ID" value="NZ_FNAN01000003.1"/>
</dbReference>
<evidence type="ECO:0000313" key="4">
    <source>
        <dbReference type="Proteomes" id="UP000198748"/>
    </source>
</evidence>
<proteinExistence type="predicted"/>
<dbReference type="CDD" id="cd12820">
    <property type="entry name" value="LbR_YadA-like"/>
    <property type="match status" value="1"/>
</dbReference>
<dbReference type="OrthoDB" id="644207at2"/>
<dbReference type="SUPFAM" id="SSF101967">
    <property type="entry name" value="Adhesin YadA, collagen-binding domain"/>
    <property type="match status" value="1"/>
</dbReference>
<dbReference type="Pfam" id="PF13884">
    <property type="entry name" value="Peptidase_S74"/>
    <property type="match status" value="1"/>
</dbReference>
<sequence>MKQRIFLLFLLILGLVMQRLQAQAPYKFTFQGLAVDDMAQPVQNASIKVKISIIQSQVLGPVVFEEVHAAQTNSNGMFTVVVGSSGGDLSQIEWPYDIFFLKAEIDVQNNGKFHFIGMSQLLSVPYSLYANESGKLRENFPVLQKDNVLQSADLPAVGNGPRLIWHPKKGAFRAGFTTFGEWEDSNIGEASFAAGLKPQAIGYGSIAIGYGPIASKQSAVALGNSSTAAETASFSIGNNCYAYNSQSFAVGNSAAAMADYSISLGNHTVAKAAYSVALGLYNNSFDQPNGSSTDRLFQVGNGTDLNNRTNALTILRNGNVGIGGKAVSPQFILDVASRIRIRHDNSTAGLYLDNSQNAPEGFMGMKTDKQVGFFLNGAWRFWIDDAGMAWTSAGKLGFASSDKRLKNNIKPLTGSLEAISQLSGYHYNWVDAHRGTELQTGVIAQELEKYFPELVSQDDKGFKTVNYTGLIPHLIEAVRELKNQTAEIAELRKDLDLLAGRSKADHTIPKNITKTK</sequence>
<feature type="domain" description="Peptidase S74" evidence="2">
    <location>
        <begin position="401"/>
        <end position="495"/>
    </location>
</feature>
<dbReference type="EMBL" id="FNAN01000003">
    <property type="protein sequence ID" value="SDE04179.1"/>
    <property type="molecule type" value="Genomic_DNA"/>
</dbReference>
<organism evidence="3 4">
    <name type="scientific">Dyadobacter soli</name>
    <dbReference type="NCBI Taxonomy" id="659014"/>
    <lineage>
        <taxon>Bacteria</taxon>
        <taxon>Pseudomonadati</taxon>
        <taxon>Bacteroidota</taxon>
        <taxon>Cytophagia</taxon>
        <taxon>Cytophagales</taxon>
        <taxon>Spirosomataceae</taxon>
        <taxon>Dyadobacter</taxon>
    </lineage>
</organism>
<reference evidence="4" key="1">
    <citation type="submission" date="2016-10" db="EMBL/GenBank/DDBJ databases">
        <authorList>
            <person name="Varghese N."/>
            <person name="Submissions S."/>
        </authorList>
    </citation>
    <scope>NUCLEOTIDE SEQUENCE [LARGE SCALE GENOMIC DNA]</scope>
    <source>
        <strain evidence="4">DSM 25329</strain>
    </source>
</reference>
<evidence type="ECO:0000313" key="3">
    <source>
        <dbReference type="EMBL" id="SDE04179.1"/>
    </source>
</evidence>
<accession>A0A1G6ZNP5</accession>
<dbReference type="InterPro" id="IPR030392">
    <property type="entry name" value="S74_ICA"/>
</dbReference>
<keyword evidence="4" id="KW-1185">Reference proteome</keyword>
<evidence type="ECO:0000259" key="2">
    <source>
        <dbReference type="PROSITE" id="PS51688"/>
    </source>
</evidence>
<name>A0A1G6ZNP5_9BACT</name>
<feature type="coiled-coil region" evidence="1">
    <location>
        <begin position="474"/>
        <end position="501"/>
    </location>
</feature>
<dbReference type="Gene3D" id="2.150.10.10">
    <property type="entry name" value="Serralysin-like metalloprotease, C-terminal"/>
    <property type="match status" value="1"/>
</dbReference>
<dbReference type="PROSITE" id="PS51688">
    <property type="entry name" value="ICA"/>
    <property type="match status" value="1"/>
</dbReference>
<dbReference type="STRING" id="659014.SAMN04487996_103182"/>
<gene>
    <name evidence="3" type="ORF">SAMN04487996_103182</name>
</gene>
<evidence type="ECO:0000256" key="1">
    <source>
        <dbReference type="SAM" id="Coils"/>
    </source>
</evidence>
<dbReference type="InterPro" id="IPR011049">
    <property type="entry name" value="Serralysin-like_metalloprot_C"/>
</dbReference>
<dbReference type="AlphaFoldDB" id="A0A1G6ZNP5"/>
<keyword evidence="1" id="KW-0175">Coiled coil</keyword>